<reference evidence="1" key="2">
    <citation type="submission" date="2020-09" db="EMBL/GenBank/DDBJ databases">
        <authorList>
            <person name="Sun Q."/>
            <person name="Ohkuma M."/>
        </authorList>
    </citation>
    <scope>NUCLEOTIDE SEQUENCE</scope>
    <source>
        <strain evidence="1">JCM 4714</strain>
    </source>
</reference>
<evidence type="ECO:0000313" key="2">
    <source>
        <dbReference type="Proteomes" id="UP000655443"/>
    </source>
</evidence>
<reference evidence="1" key="1">
    <citation type="journal article" date="2014" name="Int. J. Syst. Evol. Microbiol.">
        <title>Complete genome sequence of Corynebacterium casei LMG S-19264T (=DSM 44701T), isolated from a smear-ripened cheese.</title>
        <authorList>
            <consortium name="US DOE Joint Genome Institute (JGI-PGF)"/>
            <person name="Walter F."/>
            <person name="Albersmeier A."/>
            <person name="Kalinowski J."/>
            <person name="Ruckert C."/>
        </authorList>
    </citation>
    <scope>NUCLEOTIDE SEQUENCE</scope>
    <source>
        <strain evidence="1">JCM 4714</strain>
    </source>
</reference>
<gene>
    <name evidence="1" type="ORF">GCM10010339_60840</name>
</gene>
<proteinExistence type="predicted"/>
<accession>A0A918YNN2</accession>
<sequence>MLRPQAATGGGTPYFMYFMLEPSFRSLACRTVTTWEDPSVTTDTSEETAILLQRAAASFQPLAGEPSPFGPPVGYPLAGEQVPLAGFADEAALAKAVLRRLAPWFHIQREVPGRHPTGRPCRIDAVLRPRDAQVWKNPQVALGVEFKSWDSHVADASRKDRIGWVAQAIDYPMVDWEGYGRLPVFMCPDPFVRNRNLPGDGVDDVGHFVDGLLGQYNLGYLTLFNGNGLTMLMYGMNTVWYERHGVSNGRNWTLRPRTGHRRWTAIQPQLAGLWSRSDRFISPKTRGRSGCL</sequence>
<dbReference type="Proteomes" id="UP000655443">
    <property type="component" value="Unassembled WGS sequence"/>
</dbReference>
<dbReference type="AlphaFoldDB" id="A0A918YNN2"/>
<organism evidence="1 2">
    <name type="scientific">Streptomyces alanosinicus</name>
    <dbReference type="NCBI Taxonomy" id="68171"/>
    <lineage>
        <taxon>Bacteria</taxon>
        <taxon>Bacillati</taxon>
        <taxon>Actinomycetota</taxon>
        <taxon>Actinomycetes</taxon>
        <taxon>Kitasatosporales</taxon>
        <taxon>Streptomycetaceae</taxon>
        <taxon>Streptomyces</taxon>
    </lineage>
</organism>
<protein>
    <submittedName>
        <fullName evidence="1">Uncharacterized protein</fullName>
    </submittedName>
</protein>
<evidence type="ECO:0000313" key="1">
    <source>
        <dbReference type="EMBL" id="GHE09237.1"/>
    </source>
</evidence>
<keyword evidence="2" id="KW-1185">Reference proteome</keyword>
<name>A0A918YNN2_9ACTN</name>
<dbReference type="EMBL" id="BMVG01000019">
    <property type="protein sequence ID" value="GHE09237.1"/>
    <property type="molecule type" value="Genomic_DNA"/>
</dbReference>
<comment type="caution">
    <text evidence="1">The sequence shown here is derived from an EMBL/GenBank/DDBJ whole genome shotgun (WGS) entry which is preliminary data.</text>
</comment>